<dbReference type="EMBL" id="CP002009">
    <property type="protein sequence ID" value="ADG13066.1"/>
    <property type="molecule type" value="Genomic_DNA"/>
</dbReference>
<keyword evidence="1" id="KW-1133">Transmembrane helix</keyword>
<keyword evidence="1" id="KW-0812">Transmembrane</keyword>
<dbReference type="KEGG" id="mif:Metin_0396"/>
<dbReference type="Gene3D" id="3.90.550.10">
    <property type="entry name" value="Spore Coat Polysaccharide Biosynthesis Protein SpsA, Chain A"/>
    <property type="match status" value="1"/>
</dbReference>
<evidence type="ECO:0000313" key="3">
    <source>
        <dbReference type="EMBL" id="ADG13066.1"/>
    </source>
</evidence>
<dbReference type="eggNOG" id="arCOG00895">
    <property type="taxonomic scope" value="Archaea"/>
</dbReference>
<dbReference type="PANTHER" id="PTHR48090:SF7">
    <property type="entry name" value="RFBJ PROTEIN"/>
    <property type="match status" value="1"/>
</dbReference>
<dbReference type="Pfam" id="PF00535">
    <property type="entry name" value="Glycos_transf_2"/>
    <property type="match status" value="1"/>
</dbReference>
<evidence type="ECO:0000313" key="4">
    <source>
        <dbReference type="Proteomes" id="UP000002061"/>
    </source>
</evidence>
<dbReference type="CDD" id="cd04179">
    <property type="entry name" value="DPM_DPG-synthase_like"/>
    <property type="match status" value="1"/>
</dbReference>
<dbReference type="SUPFAM" id="SSF53448">
    <property type="entry name" value="Nucleotide-diphospho-sugar transferases"/>
    <property type="match status" value="1"/>
</dbReference>
<dbReference type="AlphaFoldDB" id="D5VR63"/>
<dbReference type="GeneID" id="9131400"/>
<dbReference type="InterPro" id="IPR001173">
    <property type="entry name" value="Glyco_trans_2-like"/>
</dbReference>
<dbReference type="OrthoDB" id="11098at2157"/>
<keyword evidence="3" id="KW-0808">Transferase</keyword>
<dbReference type="GO" id="GO:0016740">
    <property type="term" value="F:transferase activity"/>
    <property type="evidence" value="ECO:0007669"/>
    <property type="project" value="UniProtKB-KW"/>
</dbReference>
<evidence type="ECO:0000256" key="1">
    <source>
        <dbReference type="SAM" id="Phobius"/>
    </source>
</evidence>
<keyword evidence="4" id="KW-1185">Reference proteome</keyword>
<accession>D5VR63</accession>
<evidence type="ECO:0000259" key="2">
    <source>
        <dbReference type="Pfam" id="PF00535"/>
    </source>
</evidence>
<feature type="domain" description="Glycosyltransferase 2-like" evidence="2">
    <location>
        <begin position="5"/>
        <end position="130"/>
    </location>
</feature>
<dbReference type="PANTHER" id="PTHR48090">
    <property type="entry name" value="UNDECAPRENYL-PHOSPHATE 4-DEOXY-4-FORMAMIDO-L-ARABINOSE TRANSFERASE-RELATED"/>
    <property type="match status" value="1"/>
</dbReference>
<reference evidence="3" key="1">
    <citation type="submission" date="2010-04" db="EMBL/GenBank/DDBJ databases">
        <title>Complete sequence of Methanocaldococcus infernus ME.</title>
        <authorList>
            <consortium name="US DOE Joint Genome Institute"/>
            <person name="Lucas S."/>
            <person name="Copeland A."/>
            <person name="Lapidus A."/>
            <person name="Cheng J.-F."/>
            <person name="Bruce D."/>
            <person name="Goodwin L."/>
            <person name="Pitluck S."/>
            <person name="Munk A.C."/>
            <person name="Detter J.C."/>
            <person name="Han C."/>
            <person name="Tapia R."/>
            <person name="Land M."/>
            <person name="Hauser L."/>
            <person name="Kyrpides N."/>
            <person name="Mikhailova N."/>
            <person name="Sieprawska-Lupa M."/>
            <person name="Whitman W.B."/>
            <person name="Woyke T."/>
        </authorList>
    </citation>
    <scope>NUCLEOTIDE SEQUENCE [LARGE SCALE GENOMIC DNA]</scope>
    <source>
        <strain evidence="3">ME</strain>
    </source>
</reference>
<sequence>MKKVSIVIPAYNEEKTIEKILKKVLDVKLPLEKEVIIVNDGSNDKTEEIIRNFIKKHPNENIIFINKEKNEGKGKALKIGIKHSTGDIIIIQDADLEYDPNDYPKLIKPILEGKAKVVYGSRLRKRENKFSHLSFLLGGLGITLATNLLYFTFLTDVPTCYKVFHKELKDILVNAEGDKFDWEPEITAKILRKGYKIYEVPISYYPRTKKEGKKIKWKDGVEAILTLLKWRFKNF</sequence>
<dbReference type="Proteomes" id="UP000002061">
    <property type="component" value="Chromosome"/>
</dbReference>
<dbReference type="STRING" id="573063.Metin_0396"/>
<proteinExistence type="predicted"/>
<dbReference type="HOGENOM" id="CLU_033536_7_1_2"/>
<keyword evidence="1" id="KW-0472">Membrane</keyword>
<dbReference type="RefSeq" id="WP_013099812.1">
    <property type="nucleotide sequence ID" value="NC_014122.1"/>
</dbReference>
<dbReference type="InterPro" id="IPR050256">
    <property type="entry name" value="Glycosyltransferase_2"/>
</dbReference>
<organism evidence="3 4">
    <name type="scientific">Methanocaldococcus infernus (strain DSM 11812 / JCM 15783 / ME)</name>
    <dbReference type="NCBI Taxonomy" id="573063"/>
    <lineage>
        <taxon>Archaea</taxon>
        <taxon>Methanobacteriati</taxon>
        <taxon>Methanobacteriota</taxon>
        <taxon>Methanomada group</taxon>
        <taxon>Methanococci</taxon>
        <taxon>Methanococcales</taxon>
        <taxon>Methanocaldococcaceae</taxon>
        <taxon>Methanocaldococcus</taxon>
    </lineage>
</organism>
<dbReference type="CAZy" id="GT2">
    <property type="family name" value="Glycosyltransferase Family 2"/>
</dbReference>
<feature type="transmembrane region" description="Helical" evidence="1">
    <location>
        <begin position="133"/>
        <end position="153"/>
    </location>
</feature>
<dbReference type="InterPro" id="IPR029044">
    <property type="entry name" value="Nucleotide-diphossugar_trans"/>
</dbReference>
<gene>
    <name evidence="3" type="ordered locus">Metin_0396</name>
</gene>
<name>D5VR63_METIM</name>
<protein>
    <submittedName>
        <fullName evidence="3">Glycosyl transferase family 2</fullName>
    </submittedName>
</protein>